<protein>
    <recommendedName>
        <fullName evidence="3">Beta propeller domain-containing protein</fullName>
    </recommendedName>
</protein>
<dbReference type="AlphaFoldDB" id="A0A6J4N4E8"/>
<keyword evidence="1" id="KW-0472">Membrane</keyword>
<dbReference type="EMBL" id="CADCUK010000123">
    <property type="protein sequence ID" value="CAA9377080.1"/>
    <property type="molecule type" value="Genomic_DNA"/>
</dbReference>
<evidence type="ECO:0008006" key="3">
    <source>
        <dbReference type="Google" id="ProtNLM"/>
    </source>
</evidence>
<dbReference type="Pfam" id="PF09826">
    <property type="entry name" value="Beta_propel"/>
    <property type="match status" value="1"/>
</dbReference>
<name>A0A6J4N4E8_9ACTN</name>
<keyword evidence="1" id="KW-1133">Transmembrane helix</keyword>
<evidence type="ECO:0000256" key="1">
    <source>
        <dbReference type="SAM" id="Phobius"/>
    </source>
</evidence>
<gene>
    <name evidence="2" type="ORF">AVDCRST_MAG47-1832</name>
</gene>
<evidence type="ECO:0000313" key="2">
    <source>
        <dbReference type="EMBL" id="CAA9377080.1"/>
    </source>
</evidence>
<reference evidence="2" key="1">
    <citation type="submission" date="2020-02" db="EMBL/GenBank/DDBJ databases">
        <authorList>
            <person name="Meier V. D."/>
        </authorList>
    </citation>
    <scope>NUCLEOTIDE SEQUENCE</scope>
    <source>
        <strain evidence="2">AVDCRST_MAG47</strain>
    </source>
</reference>
<proteinExistence type="predicted"/>
<dbReference type="InterPro" id="IPR019198">
    <property type="entry name" value="Beta_propeller_containing"/>
</dbReference>
<accession>A0A6J4N4E8</accession>
<dbReference type="SUPFAM" id="SSF69322">
    <property type="entry name" value="Tricorn protease domain 2"/>
    <property type="match status" value="1"/>
</dbReference>
<sequence length="669" mass="71147">MTDLERHWEELPVGPAPVDAIMRRARAAAGDREPTRRTRASLKRVGVLACVAAAFVAGTLVAQQDSGSGGSTRIPATEPAQGDAAITPAAFHGELQRPESCERLVDHYVSRAVDLVGRHGWSSPYSELGNLHAAFDGVRANTERLSGYAGYAKTTGARASETGTNVQEQGVDEPDTVKTDGELLVRLRGAELTTYDVSGDAVAELGRLDLGDFHDGEILLVGDTVVALGNDGTRAPSDPYGDYEQEPSPQTRVLTVDIGEPTEPALLRTVDYDAALLAARQHDDTVRLTLSKGLPDLDFARGRGAARANRELVENTTVADWLPRVSVDGSEPSGFLRCARVAVPRAEIGLATTAVVGFTADDPAGLEALAVAGDAPLTYESADHLYLASTGGPDFFCRGFCSFDGISGAVDGTTHVYAFSLDGTGASYLGAGEVEGTVRDRWSMDESDGVLRLAVGPSSETGNFNSIVTLRAAGDELVEVGRIDRLGVGEDIKSVRWFDGLALLVTFRQVDPLYAVDLTTPRSPRLLGELKIPGFSSYLHPLGPMRVVGVGTGPQPGGGSGAQLGLFDVTDLSALRRLDVHSYGAGTRARAGDDPRQFTWLPEQRTMLTVTSRGRTGYVSTVSIDRGRLGNEQTQVEYGDDIEQVRLVPLPDGKVVLVTGEDVEFFPLD</sequence>
<keyword evidence="1" id="KW-0812">Transmembrane</keyword>
<organism evidence="2">
    <name type="scientific">uncultured Nocardioidaceae bacterium</name>
    <dbReference type="NCBI Taxonomy" id="253824"/>
    <lineage>
        <taxon>Bacteria</taxon>
        <taxon>Bacillati</taxon>
        <taxon>Actinomycetota</taxon>
        <taxon>Actinomycetes</taxon>
        <taxon>Propionibacteriales</taxon>
        <taxon>Nocardioidaceae</taxon>
        <taxon>environmental samples</taxon>
    </lineage>
</organism>
<feature type="transmembrane region" description="Helical" evidence="1">
    <location>
        <begin position="45"/>
        <end position="62"/>
    </location>
</feature>